<evidence type="ECO:0000313" key="3">
    <source>
        <dbReference type="EMBL" id="KPG34073.1"/>
    </source>
</evidence>
<dbReference type="Pfam" id="PF23918">
    <property type="entry name" value="DUF7257"/>
    <property type="match status" value="1"/>
</dbReference>
<evidence type="ECO:0000259" key="1">
    <source>
        <dbReference type="Pfam" id="PF23918"/>
    </source>
</evidence>
<comment type="caution">
    <text evidence="2">The sequence shown here is derived from an EMBL/GenBank/DDBJ whole genome shotgun (WGS) entry which is preliminary data.</text>
</comment>
<dbReference type="InterPro" id="IPR055681">
    <property type="entry name" value="DUF7257"/>
</dbReference>
<dbReference type="OrthoDB" id="4545834at2"/>
<dbReference type="KEGG" id="miz:BAB75_19105"/>
<dbReference type="EMBL" id="LJFS01000012">
    <property type="protein sequence ID" value="KPG34073.1"/>
    <property type="molecule type" value="Genomic_DNA"/>
</dbReference>
<dbReference type="Proteomes" id="UP000037962">
    <property type="component" value="Unassembled WGS sequence"/>
</dbReference>
<evidence type="ECO:0000313" key="5">
    <source>
        <dbReference type="Proteomes" id="UP000037962"/>
    </source>
</evidence>
<proteinExistence type="predicted"/>
<protein>
    <recommendedName>
        <fullName evidence="1">DUF7257 domain-containing protein</fullName>
    </recommendedName>
</protein>
<name>A0A7V8LRN9_9MYCO</name>
<evidence type="ECO:0000313" key="2">
    <source>
        <dbReference type="EMBL" id="KPG14419.1"/>
    </source>
</evidence>
<accession>A0A7V8LRN9</accession>
<dbReference type="EMBL" id="LJFO01000003">
    <property type="protein sequence ID" value="KPG14419.1"/>
    <property type="molecule type" value="Genomic_DNA"/>
</dbReference>
<dbReference type="GeneID" id="45765975"/>
<evidence type="ECO:0000313" key="4">
    <source>
        <dbReference type="Proteomes" id="UP000037843"/>
    </source>
</evidence>
<dbReference type="RefSeq" id="WP_043077825.1">
    <property type="nucleotide sequence ID" value="NZ_CP011530.1"/>
</dbReference>
<dbReference type="AlphaFoldDB" id="A0A7V8LRN9"/>
<gene>
    <name evidence="2" type="ORF">AN908_07745</name>
    <name evidence="3" type="ORF">AN912_12040</name>
</gene>
<feature type="domain" description="DUF7257" evidence="1">
    <location>
        <begin position="166"/>
        <end position="405"/>
    </location>
</feature>
<reference evidence="4 5" key="1">
    <citation type="submission" date="2015-09" db="EMBL/GenBank/DDBJ databases">
        <title>Genome Sequences of Mycobacterium immunogenum Isolates, Recuperated from a Chloraminated Drinking Water Distribution System Simulator Subjected to Episodes of Nitrification.</title>
        <authorList>
            <person name="Gomez-Alvarez V."/>
            <person name="Revetta R.P."/>
        </authorList>
    </citation>
    <scope>NUCLEOTIDE SEQUENCE [LARGE SCALE GENOMIC DNA]</scope>
    <source>
        <strain evidence="2 4">H008</strain>
        <strain evidence="3 5">H076</strain>
    </source>
</reference>
<dbReference type="Proteomes" id="UP000037843">
    <property type="component" value="Unassembled WGS sequence"/>
</dbReference>
<sequence>MSVTIRYPANPVTPHGWYHLVNGEKPMMRLTAYDGSVEMFMLGGYAIPDPHLAPEAVHVVDLEGLIAPWKHVTQKGATEDGVLHVDAFLDPVEVKLTVKCRGRNARATRRVYRHLIDSLDAIKCSRLDFFDQEAGYWWADVRWFQGGQPDPVSGMRKGTAQKATLRLQADTGTWKSFDHADAFTFTYDAMTDTFAVDHRDTKNLGNVPQHYSGTGGGYCTANGDQMIWVDDPDDLLLTTSRRVINGPWPDFDTDTDNQVISQVHGGFQEWSLPDSARNILGGRMNRNPDGSWAGDGVFVEYGAGYLRLYYTINFVETTLRVWPLAMVIPPMLGEKFTLVCGYTGNLRTFKFLRNGLEILSVTEPGTGSPLGPDHRGIGNGAFAASAVLTQATPAPIRKISAGDNAEIAQTGFLKRINIGDQDMYDDYTLFGPFTKVKIYDGPGSGEYVEFGPLLPNQVVLLRTDPRVHTTLVQDLTSVPPSPQELDIFQDAIDKFMSFAGMNGSAFAEQIESLFGIRAPQGPLYKYLTGRFSKNAAIPAKSPGNPAQPYFVKVSIEGGNADSKIIASGTPRRRYPL</sequence>
<keyword evidence="5" id="KW-1185">Reference proteome</keyword>
<organism evidence="2 4">
    <name type="scientific">Mycobacteroides immunogenum</name>
    <dbReference type="NCBI Taxonomy" id="83262"/>
    <lineage>
        <taxon>Bacteria</taxon>
        <taxon>Bacillati</taxon>
        <taxon>Actinomycetota</taxon>
        <taxon>Actinomycetes</taxon>
        <taxon>Mycobacteriales</taxon>
        <taxon>Mycobacteriaceae</taxon>
        <taxon>Mycobacteroides</taxon>
    </lineage>
</organism>